<comment type="caution">
    <text evidence="1">The sequence shown here is derived from an EMBL/GenBank/DDBJ whole genome shotgun (WGS) entry which is preliminary data.</text>
</comment>
<organism evidence="1 2">
    <name type="scientific">Gigaspora margarita</name>
    <dbReference type="NCBI Taxonomy" id="4874"/>
    <lineage>
        <taxon>Eukaryota</taxon>
        <taxon>Fungi</taxon>
        <taxon>Fungi incertae sedis</taxon>
        <taxon>Mucoromycota</taxon>
        <taxon>Glomeromycotina</taxon>
        <taxon>Glomeromycetes</taxon>
        <taxon>Diversisporales</taxon>
        <taxon>Gigasporaceae</taxon>
        <taxon>Gigaspora</taxon>
    </lineage>
</organism>
<evidence type="ECO:0000313" key="2">
    <source>
        <dbReference type="Proteomes" id="UP000439903"/>
    </source>
</evidence>
<protein>
    <submittedName>
        <fullName evidence="1">Uncharacterized protein</fullName>
    </submittedName>
</protein>
<sequence length="133" mass="14961">MESSFYMDSEQSLNMMEFSYDAEILKPSESLSNNIAAKPTPNFDCEVSERSLVSDTMKPSYDAEILDLLELLSNAIFTPNFDCEVSERLSVSDTMESLYNANNILKPLEPLPNNVAAVLPPNYDYVVSEFKQP</sequence>
<accession>A0A8H3XH41</accession>
<keyword evidence="2" id="KW-1185">Reference proteome</keyword>
<dbReference type="Proteomes" id="UP000439903">
    <property type="component" value="Unassembled WGS sequence"/>
</dbReference>
<proteinExistence type="predicted"/>
<name>A0A8H3XH41_GIGMA</name>
<dbReference type="EMBL" id="WTPW01001002">
    <property type="protein sequence ID" value="KAF0463386.1"/>
    <property type="molecule type" value="Genomic_DNA"/>
</dbReference>
<dbReference type="OrthoDB" id="10399511at2759"/>
<gene>
    <name evidence="1" type="ORF">F8M41_000164</name>
</gene>
<dbReference type="AlphaFoldDB" id="A0A8H3XH41"/>
<evidence type="ECO:0000313" key="1">
    <source>
        <dbReference type="EMBL" id="KAF0463386.1"/>
    </source>
</evidence>
<reference evidence="1 2" key="1">
    <citation type="journal article" date="2019" name="Environ. Microbiol.">
        <title>At the nexus of three kingdoms: the genome of the mycorrhizal fungus Gigaspora margarita provides insights into plant, endobacterial and fungal interactions.</title>
        <authorList>
            <person name="Venice F."/>
            <person name="Ghignone S."/>
            <person name="Salvioli di Fossalunga A."/>
            <person name="Amselem J."/>
            <person name="Novero M."/>
            <person name="Xianan X."/>
            <person name="Sedzielewska Toro K."/>
            <person name="Morin E."/>
            <person name="Lipzen A."/>
            <person name="Grigoriev I.V."/>
            <person name="Henrissat B."/>
            <person name="Martin F.M."/>
            <person name="Bonfante P."/>
        </authorList>
    </citation>
    <scope>NUCLEOTIDE SEQUENCE [LARGE SCALE GENOMIC DNA]</scope>
    <source>
        <strain evidence="1 2">BEG34</strain>
    </source>
</reference>